<dbReference type="Pfam" id="PF01026">
    <property type="entry name" value="TatD_DNase"/>
    <property type="match status" value="1"/>
</dbReference>
<dbReference type="SUPFAM" id="SSF51556">
    <property type="entry name" value="Metallo-dependent hydrolases"/>
    <property type="match status" value="1"/>
</dbReference>
<evidence type="ECO:0000256" key="1">
    <source>
        <dbReference type="ARBA" id="ARBA00009275"/>
    </source>
</evidence>
<organism evidence="2 3">
    <name type="scientific">Mytilus coruscus</name>
    <name type="common">Sea mussel</name>
    <dbReference type="NCBI Taxonomy" id="42192"/>
    <lineage>
        <taxon>Eukaryota</taxon>
        <taxon>Metazoa</taxon>
        <taxon>Spiralia</taxon>
        <taxon>Lophotrochozoa</taxon>
        <taxon>Mollusca</taxon>
        <taxon>Bivalvia</taxon>
        <taxon>Autobranchia</taxon>
        <taxon>Pteriomorphia</taxon>
        <taxon>Mytilida</taxon>
        <taxon>Mytiloidea</taxon>
        <taxon>Mytilidae</taxon>
        <taxon>Mytilinae</taxon>
        <taxon>Mytilus</taxon>
    </lineage>
</organism>
<evidence type="ECO:0000313" key="2">
    <source>
        <dbReference type="EMBL" id="CAC5424753.1"/>
    </source>
</evidence>
<dbReference type="Proteomes" id="UP000507470">
    <property type="component" value="Unassembled WGS sequence"/>
</dbReference>
<dbReference type="InterPro" id="IPR032466">
    <property type="entry name" value="Metal_Hydrolase"/>
</dbReference>
<evidence type="ECO:0000313" key="3">
    <source>
        <dbReference type="Proteomes" id="UP000507470"/>
    </source>
</evidence>
<accession>A0A6J8EY68</accession>
<dbReference type="InterPro" id="IPR001130">
    <property type="entry name" value="TatD-like"/>
</dbReference>
<reference evidence="2 3" key="1">
    <citation type="submission" date="2020-06" db="EMBL/GenBank/DDBJ databases">
        <authorList>
            <person name="Li R."/>
            <person name="Bekaert M."/>
        </authorList>
    </citation>
    <scope>NUCLEOTIDE SEQUENCE [LARGE SCALE GENOMIC DNA]</scope>
    <source>
        <strain evidence="3">wild</strain>
    </source>
</reference>
<protein>
    <recommendedName>
        <fullName evidence="4">TatD</fullName>
    </recommendedName>
</protein>
<dbReference type="EMBL" id="CACVKT020010061">
    <property type="protein sequence ID" value="CAC5424753.1"/>
    <property type="molecule type" value="Genomic_DNA"/>
</dbReference>
<proteinExistence type="inferred from homology"/>
<dbReference type="Gene3D" id="3.20.20.140">
    <property type="entry name" value="Metal-dependent hydrolases"/>
    <property type="match status" value="1"/>
</dbReference>
<evidence type="ECO:0008006" key="4">
    <source>
        <dbReference type="Google" id="ProtNLM"/>
    </source>
</evidence>
<keyword evidence="3" id="KW-1185">Reference proteome</keyword>
<gene>
    <name evidence="2" type="ORF">MCOR_56630</name>
</gene>
<dbReference type="AlphaFoldDB" id="A0A6J8EY68"/>
<dbReference type="GO" id="GO:0016788">
    <property type="term" value="F:hydrolase activity, acting on ester bonds"/>
    <property type="evidence" value="ECO:0007669"/>
    <property type="project" value="InterPro"/>
</dbReference>
<dbReference type="PANTHER" id="PTHR46363">
    <property type="entry name" value="DEOXYRIBONUCLEASE TATDN2-RELATED"/>
    <property type="match status" value="1"/>
</dbReference>
<dbReference type="OrthoDB" id="6138262at2759"/>
<name>A0A6J8EY68_MYTCO</name>
<sequence length="328" mass="37873">MIPRRSEIMSNARIQMEGLCEDLKWSKPDRYALRPIVSPYVLVHWRYQVLFSQYLLNEQLSAYMCFGLDFMTNIDNLEKSPLEYAKTYSLIARVLAMREELSVDMNEETNEIEPTTVDGKLAESDRRIMVRKRATSEEPVIPVKRSKQEHSSEPRVQKRSMLDVFDSHFHLDRASTRISGNPTAITEERLLGEQMERPPVVLVNIKGGLLIFCDPETYLETVPFDSKWKVAIGLTPRKYMKHHHRQNTCFGFTHLITKFDQQQIQALRYIPVNRLLAETDASYMPPRGIRINTPIHVGEVVEKLATLRYVDLQTIASATLGNAMGIFK</sequence>
<dbReference type="PANTHER" id="PTHR46363:SF1">
    <property type="entry name" value="DEOXYRIBONUCLEASE TATDN2-RELATED"/>
    <property type="match status" value="1"/>
</dbReference>
<comment type="similarity">
    <text evidence="1">Belongs to the metallo-dependent hydrolases superfamily. TatD-type hydrolase family.</text>
</comment>